<feature type="region of interest" description="Disordered" evidence="1">
    <location>
        <begin position="1"/>
        <end position="27"/>
    </location>
</feature>
<feature type="region of interest" description="Disordered" evidence="1">
    <location>
        <begin position="65"/>
        <end position="99"/>
    </location>
</feature>
<evidence type="ECO:0000313" key="2">
    <source>
        <dbReference type="EMBL" id="CAA56210.1"/>
    </source>
</evidence>
<organism evidence="2">
    <name type="scientific">Streptomyces lividans</name>
    <dbReference type="NCBI Taxonomy" id="1916"/>
    <lineage>
        <taxon>Bacteria</taxon>
        <taxon>Bacillati</taxon>
        <taxon>Actinomycetota</taxon>
        <taxon>Actinomycetes</taxon>
        <taxon>Kitasatosporales</taxon>
        <taxon>Streptomycetaceae</taxon>
        <taxon>Streptomyces</taxon>
    </lineage>
</organism>
<accession>Q54393</accession>
<name>Q54393_STRLI</name>
<dbReference type="AlphaFoldDB" id="Q54393"/>
<sequence length="99" mass="10865">MRATRRTRVADSEGVRRRRRATATRKAGEVPVKAWARALPSVAWIPVGSVRTQVTPSMAAPRTCQSAACSSRRMGRPSSSMARSTEPWWSPVGVVSRET</sequence>
<dbReference type="EMBL" id="X79814">
    <property type="protein sequence ID" value="CAA56210.1"/>
    <property type="molecule type" value="Genomic_DNA"/>
</dbReference>
<protein>
    <submittedName>
        <fullName evidence="2">S.lividans DNA of Orf1, Orf2 and micX</fullName>
    </submittedName>
</protein>
<reference evidence="2" key="1">
    <citation type="journal article" date="1995" name="FEMS Microbiol. Lett.">
        <title>Activation of the actinorhodin biosynthetic pathway in Streptomyces lividans.</title>
        <authorList>
            <person name="Romero N.M."/>
            <person name="Mellado R.P."/>
        </authorList>
    </citation>
    <scope>NUCLEOTIDE SEQUENCE</scope>
    <source>
        <strain evidence="2">TK21</strain>
    </source>
</reference>
<feature type="compositionally biased region" description="Low complexity" evidence="1">
    <location>
        <begin position="70"/>
        <end position="84"/>
    </location>
</feature>
<proteinExistence type="predicted"/>
<evidence type="ECO:0000256" key="1">
    <source>
        <dbReference type="SAM" id="MobiDB-lite"/>
    </source>
</evidence>